<feature type="region of interest" description="Disordered" evidence="1">
    <location>
        <begin position="54"/>
        <end position="95"/>
    </location>
</feature>
<organism evidence="2 3">
    <name type="scientific">Scylla paramamosain</name>
    <name type="common">Mud crab</name>
    <dbReference type="NCBI Taxonomy" id="85552"/>
    <lineage>
        <taxon>Eukaryota</taxon>
        <taxon>Metazoa</taxon>
        <taxon>Ecdysozoa</taxon>
        <taxon>Arthropoda</taxon>
        <taxon>Crustacea</taxon>
        <taxon>Multicrustacea</taxon>
        <taxon>Malacostraca</taxon>
        <taxon>Eumalacostraca</taxon>
        <taxon>Eucarida</taxon>
        <taxon>Decapoda</taxon>
        <taxon>Pleocyemata</taxon>
        <taxon>Brachyura</taxon>
        <taxon>Eubrachyura</taxon>
        <taxon>Portunoidea</taxon>
        <taxon>Portunidae</taxon>
        <taxon>Portuninae</taxon>
        <taxon>Scylla</taxon>
    </lineage>
</organism>
<evidence type="ECO:0000313" key="3">
    <source>
        <dbReference type="Proteomes" id="UP001487740"/>
    </source>
</evidence>
<feature type="compositionally biased region" description="Basic and acidic residues" evidence="1">
    <location>
        <begin position="82"/>
        <end position="95"/>
    </location>
</feature>
<evidence type="ECO:0000256" key="1">
    <source>
        <dbReference type="SAM" id="MobiDB-lite"/>
    </source>
</evidence>
<accession>A0AAW0UCD7</accession>
<keyword evidence="3" id="KW-1185">Reference proteome</keyword>
<proteinExistence type="predicted"/>
<evidence type="ECO:0000313" key="2">
    <source>
        <dbReference type="EMBL" id="KAK8396606.1"/>
    </source>
</evidence>
<dbReference type="AlphaFoldDB" id="A0AAW0UCD7"/>
<feature type="compositionally biased region" description="Acidic residues" evidence="1">
    <location>
        <begin position="61"/>
        <end position="81"/>
    </location>
</feature>
<comment type="caution">
    <text evidence="2">The sequence shown here is derived from an EMBL/GenBank/DDBJ whole genome shotgun (WGS) entry which is preliminary data.</text>
</comment>
<dbReference type="Proteomes" id="UP001487740">
    <property type="component" value="Unassembled WGS sequence"/>
</dbReference>
<protein>
    <submittedName>
        <fullName evidence="2">Uncharacterized protein</fullName>
    </submittedName>
</protein>
<dbReference type="EMBL" id="JARAKH010000015">
    <property type="protein sequence ID" value="KAK8396606.1"/>
    <property type="molecule type" value="Genomic_DNA"/>
</dbReference>
<reference evidence="2 3" key="1">
    <citation type="submission" date="2023-03" db="EMBL/GenBank/DDBJ databases">
        <title>High-quality genome of Scylla paramamosain provides insights in environmental adaptation.</title>
        <authorList>
            <person name="Zhang L."/>
        </authorList>
    </citation>
    <scope>NUCLEOTIDE SEQUENCE [LARGE SCALE GENOMIC DNA]</scope>
    <source>
        <strain evidence="2">LZ_2023a</strain>
        <tissue evidence="2">Muscle</tissue>
    </source>
</reference>
<name>A0AAW0UCD7_SCYPA</name>
<gene>
    <name evidence="2" type="ORF">O3P69_004945</name>
</gene>
<sequence>MPVSLREDTEKMLYERERAHLEVMEIRAKCRRSKEAVHQALELQGELFRVYVKGQMHPEEEGREEEADNGVEGEESEEDEDAGVKEEDFEEEEKH</sequence>